<name>A0A5C6CV59_9BACT</name>
<dbReference type="InterPro" id="IPR053714">
    <property type="entry name" value="Iso_Racemase_Enz_sf"/>
</dbReference>
<sequence>MNRKTLALVHTSSTLAPVFERLCKEKLLDVDLLHIEDASLIRDVIADGELTADTLERVLHHLTTAEDTVADYIMVTCSSIGPAVDAAQSRLHKPVLRVDQPLAEAAVKIGTNIGVIATLSTTLVPTVDLIRRHAVKVGKEVNIVSELCAGAFEAFLADDLESHDAAVMEAIERLAPTVDVIVLAQASMARVMSDFKGDEIKTPILSSPSLAVDYLATVL</sequence>
<protein>
    <submittedName>
        <fullName evidence="2">Asp/Glu/Hydantoin racemase</fullName>
    </submittedName>
</protein>
<comment type="similarity">
    <text evidence="1">Belongs to the HyuE racemase family.</text>
</comment>
<keyword evidence="3" id="KW-1185">Reference proteome</keyword>
<dbReference type="OrthoDB" id="978447at2"/>
<evidence type="ECO:0000313" key="3">
    <source>
        <dbReference type="Proteomes" id="UP000318437"/>
    </source>
</evidence>
<reference evidence="2 3" key="1">
    <citation type="submission" date="2019-02" db="EMBL/GenBank/DDBJ databases">
        <title>Deep-cultivation of Planctomycetes and their phenomic and genomic characterization uncovers novel biology.</title>
        <authorList>
            <person name="Wiegand S."/>
            <person name="Jogler M."/>
            <person name="Boedeker C."/>
            <person name="Pinto D."/>
            <person name="Vollmers J."/>
            <person name="Rivas-Marin E."/>
            <person name="Kohn T."/>
            <person name="Peeters S.H."/>
            <person name="Heuer A."/>
            <person name="Rast P."/>
            <person name="Oberbeckmann S."/>
            <person name="Bunk B."/>
            <person name="Jeske O."/>
            <person name="Meyerdierks A."/>
            <person name="Storesund J.E."/>
            <person name="Kallscheuer N."/>
            <person name="Luecker S."/>
            <person name="Lage O.M."/>
            <person name="Pohl T."/>
            <person name="Merkel B.J."/>
            <person name="Hornburger P."/>
            <person name="Mueller R.-W."/>
            <person name="Bruemmer F."/>
            <person name="Labrenz M."/>
            <person name="Spormann A.M."/>
            <person name="Op Den Camp H."/>
            <person name="Overmann J."/>
            <person name="Amann R."/>
            <person name="Jetten M.S.M."/>
            <person name="Mascher T."/>
            <person name="Medema M.H."/>
            <person name="Devos D.P."/>
            <person name="Kaster A.-K."/>
            <person name="Ovreas L."/>
            <person name="Rohde M."/>
            <person name="Galperin M.Y."/>
            <person name="Jogler C."/>
        </authorList>
    </citation>
    <scope>NUCLEOTIDE SEQUENCE [LARGE SCALE GENOMIC DNA]</scope>
    <source>
        <strain evidence="2 3">Pla144</strain>
    </source>
</reference>
<dbReference type="RefSeq" id="WP_146450875.1">
    <property type="nucleotide sequence ID" value="NZ_SJPS01000003.1"/>
</dbReference>
<evidence type="ECO:0000256" key="1">
    <source>
        <dbReference type="ARBA" id="ARBA00038414"/>
    </source>
</evidence>
<dbReference type="Gene3D" id="3.40.50.12500">
    <property type="match status" value="1"/>
</dbReference>
<proteinExistence type="inferred from homology"/>
<evidence type="ECO:0000313" key="2">
    <source>
        <dbReference type="EMBL" id="TWU27705.1"/>
    </source>
</evidence>
<dbReference type="Pfam" id="PF01177">
    <property type="entry name" value="Asp_Glu_race"/>
    <property type="match status" value="1"/>
</dbReference>
<dbReference type="Proteomes" id="UP000318437">
    <property type="component" value="Unassembled WGS sequence"/>
</dbReference>
<organism evidence="2 3">
    <name type="scientific">Bythopirellula polymerisocia</name>
    <dbReference type="NCBI Taxonomy" id="2528003"/>
    <lineage>
        <taxon>Bacteria</taxon>
        <taxon>Pseudomonadati</taxon>
        <taxon>Planctomycetota</taxon>
        <taxon>Planctomycetia</taxon>
        <taxon>Pirellulales</taxon>
        <taxon>Lacipirellulaceae</taxon>
        <taxon>Bythopirellula</taxon>
    </lineage>
</organism>
<dbReference type="AlphaFoldDB" id="A0A5C6CV59"/>
<accession>A0A5C6CV59</accession>
<dbReference type="GO" id="GO:0047661">
    <property type="term" value="F:amino-acid racemase activity"/>
    <property type="evidence" value="ECO:0007669"/>
    <property type="project" value="InterPro"/>
</dbReference>
<dbReference type="InterPro" id="IPR015942">
    <property type="entry name" value="Asp/Glu/hydantoin_racemase"/>
</dbReference>
<comment type="caution">
    <text evidence="2">The sequence shown here is derived from an EMBL/GenBank/DDBJ whole genome shotgun (WGS) entry which is preliminary data.</text>
</comment>
<gene>
    <name evidence="2" type="ORF">Pla144_24820</name>
</gene>
<dbReference type="EMBL" id="SJPS01000003">
    <property type="protein sequence ID" value="TWU27705.1"/>
    <property type="molecule type" value="Genomic_DNA"/>
</dbReference>